<comment type="similarity">
    <text evidence="1">Belongs to the peptidase U62 family.</text>
</comment>
<evidence type="ECO:0000259" key="4">
    <source>
        <dbReference type="Pfam" id="PF19290"/>
    </source>
</evidence>
<reference evidence="5 6" key="1">
    <citation type="submission" date="2021-01" db="EMBL/GenBank/DDBJ databases">
        <title>Tumebacillus sp. strain ITR2 16S ribosomal RNA gene Genome sequencing and assembly.</title>
        <authorList>
            <person name="Kang M."/>
        </authorList>
    </citation>
    <scope>NUCLEOTIDE SEQUENCE [LARGE SCALE GENOMIC DNA]</scope>
    <source>
        <strain evidence="5 6">ITR2</strain>
    </source>
</reference>
<keyword evidence="6" id="KW-1185">Reference proteome</keyword>
<evidence type="ECO:0000259" key="3">
    <source>
        <dbReference type="Pfam" id="PF19289"/>
    </source>
</evidence>
<dbReference type="InterPro" id="IPR047657">
    <property type="entry name" value="PmbA"/>
</dbReference>
<feature type="domain" description="Metalloprotease TldD/E central" evidence="4">
    <location>
        <begin position="115"/>
        <end position="219"/>
    </location>
</feature>
<evidence type="ECO:0000259" key="2">
    <source>
        <dbReference type="Pfam" id="PF01523"/>
    </source>
</evidence>
<dbReference type="InterPro" id="IPR036059">
    <property type="entry name" value="TldD/PmbA_sf"/>
</dbReference>
<dbReference type="InterPro" id="IPR035068">
    <property type="entry name" value="TldD/PmbA_N"/>
</dbReference>
<protein>
    <submittedName>
        <fullName evidence="5">TldD/PmbA family protein</fullName>
    </submittedName>
</protein>
<dbReference type="InterPro" id="IPR002510">
    <property type="entry name" value="Metalloprtase-TldD/E_N"/>
</dbReference>
<evidence type="ECO:0000313" key="5">
    <source>
        <dbReference type="EMBL" id="MBL0387703.1"/>
    </source>
</evidence>
<dbReference type="PANTHER" id="PTHR43421:SF1">
    <property type="entry name" value="METALLOPROTEASE PMBA"/>
    <property type="match status" value="1"/>
</dbReference>
<proteinExistence type="inferred from homology"/>
<dbReference type="PANTHER" id="PTHR43421">
    <property type="entry name" value="METALLOPROTEASE PMBA"/>
    <property type="match status" value="1"/>
</dbReference>
<comment type="caution">
    <text evidence="5">The sequence shown here is derived from an EMBL/GenBank/DDBJ whole genome shotgun (WGS) entry which is preliminary data.</text>
</comment>
<dbReference type="Pfam" id="PF19289">
    <property type="entry name" value="PmbA_TldD_3rd"/>
    <property type="match status" value="1"/>
</dbReference>
<dbReference type="Pfam" id="PF19290">
    <property type="entry name" value="PmbA_TldD_2nd"/>
    <property type="match status" value="1"/>
</dbReference>
<dbReference type="Pfam" id="PF01523">
    <property type="entry name" value="PmbA_TldD_1st"/>
    <property type="match status" value="1"/>
</dbReference>
<dbReference type="Gene3D" id="3.30.2290.10">
    <property type="entry name" value="PmbA/TldD superfamily"/>
    <property type="match status" value="1"/>
</dbReference>
<dbReference type="SUPFAM" id="SSF111283">
    <property type="entry name" value="Putative modulator of DNA gyrase, PmbA/TldD"/>
    <property type="match status" value="1"/>
</dbReference>
<accession>A0ABS1JDM6</accession>
<gene>
    <name evidence="5" type="ORF">JJB07_13765</name>
</gene>
<evidence type="ECO:0000313" key="6">
    <source>
        <dbReference type="Proteomes" id="UP000602284"/>
    </source>
</evidence>
<sequence length="451" mass="48982">MEMMQFKDELFDRGRALGFTDMEIYYQAERDTTVRVFKGEIDAYNIAEQAGLSFRGVINGKMGYSFTEKIDEDSMDLLLQEARDNAEILELGESEEIFAGSERYVELHDQAQALRNLTPDVLIETAKRMETVALAFDPRVELVNTCMTINNETELTIMNTKGLNCRTKNNIAIGYLSVVGKENGDVSSASRSEFVLREIGDLNAEELAKNAAQEAVGKLGAQTIESGSYPVILRRETAATLLKAFVSVFSGETARKGLTLLQDRVGEQVAGANVTIVDDPHLADAPGSTPFDSEGMATHRHEVVRNGQLVTFLHNLKTAKHFGVESTGNAFKSSYRSSVSVQPNNLYVEPGDLSLDELIAGTDRGLLLVELQGVHAGTNAVSGDFSLACIGYLIENGKIARPVNQITVSGNFLQVLNDVEAIGNDLHFNGYGRGACGAPSLKIKSLAIAGK</sequence>
<feature type="domain" description="Metalloprotease TldD/E N-terminal" evidence="2">
    <location>
        <begin position="23"/>
        <end position="86"/>
    </location>
</feature>
<dbReference type="InterPro" id="IPR045570">
    <property type="entry name" value="Metalloprtase-TldD/E_cen_dom"/>
</dbReference>
<dbReference type="EMBL" id="JAEQNB010000004">
    <property type="protein sequence ID" value="MBL0387703.1"/>
    <property type="molecule type" value="Genomic_DNA"/>
</dbReference>
<name>A0ABS1JDM6_9BACL</name>
<dbReference type="RefSeq" id="WP_201635966.1">
    <property type="nucleotide sequence ID" value="NZ_JAEQNB010000004.1"/>
</dbReference>
<evidence type="ECO:0000256" key="1">
    <source>
        <dbReference type="ARBA" id="ARBA00005836"/>
    </source>
</evidence>
<organism evidence="5 6">
    <name type="scientific">Tumebacillus amylolyticus</name>
    <dbReference type="NCBI Taxonomy" id="2801339"/>
    <lineage>
        <taxon>Bacteria</taxon>
        <taxon>Bacillati</taxon>
        <taxon>Bacillota</taxon>
        <taxon>Bacilli</taxon>
        <taxon>Bacillales</taxon>
        <taxon>Alicyclobacillaceae</taxon>
        <taxon>Tumebacillus</taxon>
    </lineage>
</organism>
<feature type="domain" description="Metalloprotease TldD/E C-terminal" evidence="3">
    <location>
        <begin position="226"/>
        <end position="450"/>
    </location>
</feature>
<dbReference type="Proteomes" id="UP000602284">
    <property type="component" value="Unassembled WGS sequence"/>
</dbReference>
<dbReference type="InterPro" id="IPR045569">
    <property type="entry name" value="Metalloprtase-TldD/E_C"/>
</dbReference>